<dbReference type="eggNOG" id="COG2931">
    <property type="taxonomic scope" value="Bacteria"/>
</dbReference>
<gene>
    <name evidence="4" type="ORF">KYC_15147</name>
</gene>
<dbReference type="InterPro" id="IPR010221">
    <property type="entry name" value="VCBS_dom"/>
</dbReference>
<accession>H0F8D1</accession>
<feature type="compositionally biased region" description="Polar residues" evidence="1">
    <location>
        <begin position="2531"/>
        <end position="2543"/>
    </location>
</feature>
<feature type="region of interest" description="Disordered" evidence="1">
    <location>
        <begin position="2524"/>
        <end position="2549"/>
    </location>
</feature>
<feature type="domain" description="RapA2 cadherin-like" evidence="3">
    <location>
        <begin position="2499"/>
        <end position="2591"/>
    </location>
</feature>
<dbReference type="STRING" id="477184.KYC_15147"/>
<dbReference type="NCBIfam" id="TIGR01965">
    <property type="entry name" value="VCBS_repeat"/>
    <property type="match status" value="11"/>
</dbReference>
<evidence type="ECO:0008006" key="6">
    <source>
        <dbReference type="Google" id="ProtNLM"/>
    </source>
</evidence>
<feature type="region of interest" description="Disordered" evidence="1">
    <location>
        <begin position="2910"/>
        <end position="2933"/>
    </location>
</feature>
<dbReference type="eggNOG" id="COG3898">
    <property type="taxonomic scope" value="Bacteria"/>
</dbReference>
<dbReference type="InterPro" id="IPR047589">
    <property type="entry name" value="DUF11_rpt"/>
</dbReference>
<evidence type="ECO:0000259" key="3">
    <source>
        <dbReference type="Pfam" id="PF17803"/>
    </source>
</evidence>
<feature type="compositionally biased region" description="Polar residues" evidence="1">
    <location>
        <begin position="2268"/>
        <end position="2294"/>
    </location>
</feature>
<feature type="domain" description="RapA2 cadherin-like" evidence="3">
    <location>
        <begin position="2896"/>
        <end position="2985"/>
    </location>
</feature>
<dbReference type="NCBIfam" id="TIGR01451">
    <property type="entry name" value="B_ant_repeat"/>
    <property type="match status" value="1"/>
</dbReference>
<evidence type="ECO:0000259" key="2">
    <source>
        <dbReference type="Pfam" id="PF14252"/>
    </source>
</evidence>
<dbReference type="Gene3D" id="2.60.40.10">
    <property type="entry name" value="Immunoglobulins"/>
    <property type="match status" value="8"/>
</dbReference>
<feature type="domain" description="RapA2 cadherin-like" evidence="3">
    <location>
        <begin position="2082"/>
        <end position="2178"/>
    </location>
</feature>
<dbReference type="Gene3D" id="2.60.40.740">
    <property type="match status" value="1"/>
</dbReference>
<name>H0F8D1_9BURK</name>
<feature type="compositionally biased region" description="Polar residues" evidence="1">
    <location>
        <begin position="2244"/>
        <end position="2258"/>
    </location>
</feature>
<evidence type="ECO:0000313" key="5">
    <source>
        <dbReference type="Proteomes" id="UP000003113"/>
    </source>
</evidence>
<feature type="region of interest" description="Disordered" evidence="1">
    <location>
        <begin position="3669"/>
        <end position="3721"/>
    </location>
</feature>
<proteinExistence type="predicted"/>
<dbReference type="Pfam" id="PF17803">
    <property type="entry name" value="Cadherin_4"/>
    <property type="match status" value="11"/>
</dbReference>
<dbReference type="eggNOG" id="COG1361">
    <property type="taxonomic scope" value="Bacteria"/>
</dbReference>
<dbReference type="InterPro" id="IPR013783">
    <property type="entry name" value="Ig-like_fold"/>
</dbReference>
<dbReference type="eggNOG" id="COG0726">
    <property type="taxonomic scope" value="Bacteria"/>
</dbReference>
<feature type="domain" description="DUF4347" evidence="2">
    <location>
        <begin position="58"/>
        <end position="219"/>
    </location>
</feature>
<feature type="domain" description="RapA2 cadherin-like" evidence="3">
    <location>
        <begin position="3021"/>
        <end position="3114"/>
    </location>
</feature>
<feature type="domain" description="RapA2 cadherin-like" evidence="3">
    <location>
        <begin position="3409"/>
        <end position="3493"/>
    </location>
</feature>
<comment type="caution">
    <text evidence="4">The sequence shown here is derived from an EMBL/GenBank/DDBJ whole genome shotgun (WGS) entry which is preliminary data.</text>
</comment>
<reference evidence="4 5" key="1">
    <citation type="journal article" date="2012" name="J. Bacteriol.">
        <title>Genome sequence of the highly efficient arsenite-oxidizing bacterium Achromobacter arsenitoxydans SY8.</title>
        <authorList>
            <person name="Li X."/>
            <person name="Hu Y."/>
            <person name="Gong J."/>
            <person name="Lin Y."/>
            <person name="Johnstone L."/>
            <person name="Rensing C."/>
            <person name="Wang G."/>
        </authorList>
    </citation>
    <scope>NUCLEOTIDE SEQUENCE [LARGE SCALE GENOMIC DNA]</scope>
    <source>
        <strain evidence="4 5">SY8</strain>
    </source>
</reference>
<feature type="domain" description="RapA2 cadherin-like" evidence="3">
    <location>
        <begin position="3281"/>
        <end position="3370"/>
    </location>
</feature>
<evidence type="ECO:0000313" key="4">
    <source>
        <dbReference type="EMBL" id="EHK65564.1"/>
    </source>
</evidence>
<feature type="region of interest" description="Disordered" evidence="1">
    <location>
        <begin position="2640"/>
        <end position="2674"/>
    </location>
</feature>
<feature type="compositionally biased region" description="Basic and acidic residues" evidence="1">
    <location>
        <begin position="3669"/>
        <end position="3686"/>
    </location>
</feature>
<dbReference type="eggNOG" id="COG3210">
    <property type="taxonomic scope" value="Bacteria"/>
</dbReference>
<dbReference type="Pfam" id="PF14252">
    <property type="entry name" value="DUF4347"/>
    <property type="match status" value="1"/>
</dbReference>
<dbReference type="InterPro" id="IPR025592">
    <property type="entry name" value="DUF4347"/>
</dbReference>
<dbReference type="EMBL" id="AGUF01000052">
    <property type="protein sequence ID" value="EHK65564.1"/>
    <property type="molecule type" value="Genomic_DNA"/>
</dbReference>
<feature type="domain" description="RapA2 cadherin-like" evidence="3">
    <location>
        <begin position="2763"/>
        <end position="2858"/>
    </location>
</feature>
<dbReference type="RefSeq" id="WP_008163673.1">
    <property type="nucleotide sequence ID" value="NZ_AGUF01000052.1"/>
</dbReference>
<keyword evidence="5" id="KW-1185">Reference proteome</keyword>
<evidence type="ECO:0000256" key="1">
    <source>
        <dbReference type="SAM" id="MobiDB-lite"/>
    </source>
</evidence>
<dbReference type="Proteomes" id="UP000003113">
    <property type="component" value="Unassembled WGS sequence"/>
</dbReference>
<dbReference type="PATRIC" id="fig|477184.5.peg.2988"/>
<feature type="domain" description="RapA2 cadherin-like" evidence="3">
    <location>
        <begin position="2628"/>
        <end position="2727"/>
    </location>
</feature>
<feature type="compositionally biased region" description="Polar residues" evidence="1">
    <location>
        <begin position="3689"/>
        <end position="3699"/>
    </location>
</feature>
<dbReference type="InterPro" id="IPR040853">
    <property type="entry name" value="RapA2_cadherin-like"/>
</dbReference>
<feature type="domain" description="RapA2 cadherin-like" evidence="3">
    <location>
        <begin position="2353"/>
        <end position="2462"/>
    </location>
</feature>
<sequence>MMNDSHRFRPVSRTLALEPRLLYDAAAAVAADRQHTDAQASEGDANDAPAPHAASKNLLVIDGRLAGAQALADSATPGTKVLIVQPAQDGVAAVRQALEALGTADSIQILGHGAPGQMTLGNSVLSAESPDLQRTAGWSAHLRGSADILLYGCDTGANAAGQALVEGLAQATGADVAASTNDTGNPAAGGDWTLEISSGAIESELQIGAAALAAYDGLLADATPTLSLGSSSADILLGDTAQIRAIVSNPSTQDGYAPFVDILIPATGYDGDDGVSFVSATTAGITLNGSVVTFGADGTAAHPFARDANGNPIVLQASQYGYRPGDQLVVLALPYAGFGKDQPSIAVDITLRMSPLADVNQDHNVSLRAGFQYGNDSLDNPQQDPSILASDWQVFVLRSTPFEVTQSLDMTEGETVTGENYPHTLTVTATPAPGQTLQNVVVVQQLPESIRVLDITPGSGGTLTRLTLSDGRELTEPAAINTALALKPYVTSYVITYGTLSAPSDTLVRFFVADTTATGERVLDLASGAPRQVDVAQAFSTGEWTPLDPRDVPAVSPWIPVAGRGEAVSFTAKSVALHKTSEIDSDNGATGLSPGDVLGYQYDVTLSDYFAIGKSDLGQGSLTITDTLGDGLTFTGTPVMTFTQDGQQYTVALEYTLGSKTAAGTQIVFDLAASIAKAGLSMDGLIGDIASDDTRQSATRATINYQVLLDEAYQGSYTQAEINEGDSLSNSALLAGTIIQSRLNVGALQSDGSSVTVSVPTGNVDIGVFQVNGSTVPPSYELQPGDVVTFVLGYDLQTGDYENLKLTAFLPEPVFDPAGSWAMGIGDHRWSYSLQDTHPGTVVSVSSAAGGALVFDFGSFAMQGDPSGQNRIEVLFTLRVSDDPFADQRSITVLGQSTQQTTVDHTQLVDTANVLIQSVAEPVLTIGHGVVGASGGTVSGATGSWNPPGSTGAGFSGSITDLASLEGSVAGMDAGDIMRLATGIENTGGGGAFDVSVDLQLPPGLAFLGGSADTANLRIARGDGSVLVLGQDYSISGTTITFLDANGQATLLAGRVGTAADDNGQNMVVITYDVVASSTLAASSTLQSTAVLTHYASTEGGTDFTPTDLTDTADAQSAAPVVTKGYAGGSLDPSDSSATHTSGSNLVIGERMLYDIVVTLPEGSTQNLRLSDLIPDGFALDLSFGTGGYQLITQAALSGSLTENFAGVVSVASVSGSGGTLGANGVDLLLSFSASSALANNDTADNSFVVRLGLIATNVTGNQAGRTVTNDAALTYTDPDGDTPNSAASLDRNVASTGGLPAVTIVEPTLTISHTAVTTGSRVGVDRGDEITYTITLGNGSTASDVDAYDVRLTDVLPTELSGVQIIGVTLYGGATLTGGDFVIQNGVLQLSPDAKLDIPKGATLVLQFKGTLNDTTGTAGKVDNVATVQWTSLDGANAGERTGADGNLASGVLNDYRLVSTLSEDVAASGTISHVGGLADTTGGTPTTADPQDVAIGEIVHYRVALLVPEGNQPDAAVQVYLPPGLTFMNDGSAMLGFLANALSNGSPGLTTDLAGLFASGSPYIDGGVPDKASTLLNPDLSGVSAQGVLNTSAIDTSNPRMIVLRLGNLVNLNQDDDFEGLYFEFNARVDNAAGVAAGAQLDVHADFLSGSDVRFGTQTITERIVEPNIDNVQKSVVGFDPGAGGTVGVVDYVVGFSNSGSATAYDVVLTDTLPAGGQNLIVTGLTLNGVTYAPGAYPAGVTVVVNTGTVTVSLETLGAGDTVSLAYNAELPNNVALADTTATLTYTSLPNSFQSFAGTQVGAAGSVGGERTGSGAGPNDYLDGDAAGVSRIDGTLWNDTDSAGTSATPDGPVLAGQTVTLTWAGADNDLSTAGDNSTWTTTTDINGYYYFGVLGSGVFRVDAPASITVTGPTGVVTPRIDSDSASPTGTVQVQFGDLGALAAGNVGYVERNDGPVNSVPGLQSLDEDTTLAITGVSISDPDAGAGLMQVTLSVLHGGLTLTLGSVELTAGAMGSGTLQLRGSQAALNAALGTLVYAPGANYNGSERLTILTEDLGQRGDADGDGTPFEPADDNLADTDTVDITVVAVNDAPAGADDVDRAVEAGGVRNDTPGVDPAGNVLDNDLDVDIQTNGDILTVTQATGAGGTVLVDPLAGEVPVAGLYGTLFINADGGYRYVVNNADPVVQALLASSAPLTDTFSYTLRDTGLLSSSAQLVITLTGANDAPDAVNDAGAAQEKGGTANDTGGSPASGNVLDNDSDVDNGDTRSVTLARSQTPTGPGPTQSIPADTTSADGGLVTGLYGVLRLGADGSYVYTVDDSNATVQALNQGDVLQETFEYLATDAGGLNAVASLVITISGANDNPVAVDNLGEGYTAEVDVANSTVIGVPRNPQGNVIADSYTVNDPALLDSDVDNDMATAVVNSIGPEGGAQEAVLAGVEKTLNGQYGVLRMNSDGSYTYEIDSLNAALVALGPDDSIDERFVYGLQDADGGQSSAVLVIRIHGLSDQPVASDTVAIAQEQGGVGNATPGRTASGDVTQNDIDPDADPLTVTGARTGSEAGGGAMLPIGAPIVGQYGSLTLNSDGTFSYALNEMDPVVQALRTAGNTLVDVFTYTVSDPGNLSDQAELRIRILGQNDAPVASNDTDEATEAGGTSNTSGGRPAIGNVLTNDNDVDSAANGERLSVAGARAGDASGGAVPDATGSAIVIAGSYGALTLLADGSYVYTVDNANPSVQALPAGVSIFEDFTYKVRDVGGLESSAVLRITITGTDDAPQSVAQAITAMEKGGTGNDTGGLDPTGNLLPAAGTDPDTGDTLSIAGFNAGQPGAGAAMQAAGTTVQGRFGTLRIDADGTYAYVVDNSLASVQALRLSSDTLVEYFTFRLSDAAGLTSDGQLTVTITGADDAPVARNDTGGAKEAGGTNNNTPGSPAMGNVLINDTDVDSGDRKSVSAVQNSQAAAGIVGGASAGLYGSLFLQADGSYRYEVNDALTAVQQLRAGQSLVETYVYTVRDLAGQTHTATLTITIAGSYDAPVAVDDTDTATPATSVSPASDAGGNVLLNDTDVDAGDTKAVNGIREGAGIAGLTAVTGSTPVRVDGLYGWLDIATDGSYSYHADETNEAVAALDVGQTLVEVFTYRVVDGGGLASHAQLNITIQGVNDPPLANPVVGIAVEQGMRDNQPFPGRDPVGDVTLRNTDAEGEAVTVVGIRTGPAIGGGTAGTVGAVLRGTYGDLIVNDDGSYSYVLDNTLPAVEQLRLVRDTLRDVFTYTISDSGGLQDSATLVILILGQNDTPVAIDDAAAAVEAGGVNNAELGVDPTGNVLANDTDVDAGDARSVVAVGMGSATPGAVGQIAGLYGTLIMGANGDYQYVVDNSNAVVQALRTPSETLTEVFTYTMRDADGALAQARLIVTISGRDDTPQARDDTAYVDDASGPPVVQGNVLGNDSDVDGGDAISVIGIRPEQGGAQAGQIGQTLAGRYGTIVMNADGSYRYEIDLTNPEVQAARGRGSILEDPFIYTVSDLAGNQSEARLTIVLTLDADYVAPPNPYALFGQETERAFHTDLRVDPVVYVTPTVRDTLAFERYLDASIRGQRPALGMPPEITLESQAADLGQDHETPLSRTVQALQWQARYQDACLQTRYANVFLSADGLLRDDSVFTYKELRLPQDSRSDRADERGEPSRRGAESFSGQIRANASGSWREHWAADDEASAVATERGTI</sequence>
<feature type="domain" description="RapA2 cadherin-like" evidence="3">
    <location>
        <begin position="3150"/>
        <end position="3244"/>
    </location>
</feature>
<organism evidence="4 5">
    <name type="scientific">Achromobacter arsenitoxydans SY8</name>
    <dbReference type="NCBI Taxonomy" id="477184"/>
    <lineage>
        <taxon>Bacteria</taxon>
        <taxon>Pseudomonadati</taxon>
        <taxon>Pseudomonadota</taxon>
        <taxon>Betaproteobacteria</taxon>
        <taxon>Burkholderiales</taxon>
        <taxon>Alcaligenaceae</taxon>
        <taxon>Achromobacter</taxon>
    </lineage>
</organism>
<feature type="region of interest" description="Disordered" evidence="1">
    <location>
        <begin position="2228"/>
        <end position="2294"/>
    </location>
</feature>
<feature type="domain" description="RapA2 cadherin-like" evidence="3">
    <location>
        <begin position="2215"/>
        <end position="2317"/>
    </location>
</feature>
<protein>
    <recommendedName>
        <fullName evidence="6">DUF4347 domain-containing protein</fullName>
    </recommendedName>
</protein>